<name>A0A2G8LIK0_STIJA</name>
<keyword evidence="13" id="KW-1015">Disulfide bond</keyword>
<comment type="caution">
    <text evidence="17">The sequence shown here is derived from an EMBL/GenBank/DDBJ whole genome shotgun (WGS) entry which is preliminary data.</text>
</comment>
<evidence type="ECO:0000256" key="14">
    <source>
        <dbReference type="PROSITE-ProRule" id="PRU01379"/>
    </source>
</evidence>
<dbReference type="PROSITE" id="PS00132">
    <property type="entry name" value="CARBOXYPEPT_ZN_1"/>
    <property type="match status" value="1"/>
</dbReference>
<dbReference type="GO" id="GO:0008270">
    <property type="term" value="F:zinc ion binding"/>
    <property type="evidence" value="ECO:0007669"/>
    <property type="project" value="InterPro"/>
</dbReference>
<dbReference type="OrthoDB" id="3626597at2759"/>
<evidence type="ECO:0000256" key="2">
    <source>
        <dbReference type="ARBA" id="ARBA00003091"/>
    </source>
</evidence>
<keyword evidence="6" id="KW-0479">Metal-binding</keyword>
<organism evidence="17 18">
    <name type="scientific">Stichopus japonicus</name>
    <name type="common">Sea cucumber</name>
    <dbReference type="NCBI Taxonomy" id="307972"/>
    <lineage>
        <taxon>Eukaryota</taxon>
        <taxon>Metazoa</taxon>
        <taxon>Echinodermata</taxon>
        <taxon>Eleutherozoa</taxon>
        <taxon>Echinozoa</taxon>
        <taxon>Holothuroidea</taxon>
        <taxon>Aspidochirotacea</taxon>
        <taxon>Aspidochirotida</taxon>
        <taxon>Stichopodidae</taxon>
        <taxon>Apostichopus</taxon>
    </lineage>
</organism>
<keyword evidence="18" id="KW-1185">Reference proteome</keyword>
<dbReference type="InterPro" id="IPR057246">
    <property type="entry name" value="CARBOXYPEPT_ZN_1"/>
</dbReference>
<dbReference type="GO" id="GO:0005615">
    <property type="term" value="C:extracellular space"/>
    <property type="evidence" value="ECO:0007669"/>
    <property type="project" value="TreeGrafter"/>
</dbReference>
<dbReference type="InterPro" id="IPR003146">
    <property type="entry name" value="M14A_act_pep"/>
</dbReference>
<dbReference type="Gene3D" id="3.40.630.10">
    <property type="entry name" value="Zn peptidases"/>
    <property type="match status" value="1"/>
</dbReference>
<dbReference type="InterPro" id="IPR036990">
    <property type="entry name" value="M14A-like_propep"/>
</dbReference>
<dbReference type="PROSITE" id="PS52035">
    <property type="entry name" value="PEPTIDASE_M14"/>
    <property type="match status" value="1"/>
</dbReference>
<dbReference type="PRINTS" id="PR00765">
    <property type="entry name" value="CRBOXYPTASEA"/>
</dbReference>
<evidence type="ECO:0000256" key="12">
    <source>
        <dbReference type="ARBA" id="ARBA00023145"/>
    </source>
</evidence>
<dbReference type="Pfam" id="PF00246">
    <property type="entry name" value="Peptidase_M14"/>
    <property type="match status" value="1"/>
</dbReference>
<accession>A0A2G8LIK0</accession>
<evidence type="ECO:0000256" key="3">
    <source>
        <dbReference type="ARBA" id="ARBA00005988"/>
    </source>
</evidence>
<dbReference type="Pfam" id="PF02244">
    <property type="entry name" value="Propep_M14"/>
    <property type="match status" value="1"/>
</dbReference>
<keyword evidence="9" id="KW-0862">Zinc</keyword>
<dbReference type="SUPFAM" id="SSF53187">
    <property type="entry name" value="Zn-dependent exopeptidases"/>
    <property type="match status" value="1"/>
</dbReference>
<keyword evidence="10" id="KW-0843">Virulence</keyword>
<gene>
    <name evidence="17" type="ORF">BSL78_03053</name>
</gene>
<evidence type="ECO:0000256" key="1">
    <source>
        <dbReference type="ARBA" id="ARBA00001947"/>
    </source>
</evidence>
<keyword evidence="7 15" id="KW-0732">Signal</keyword>
<protein>
    <submittedName>
        <fullName evidence="17">Putative carboxypeptidase B</fullName>
    </submittedName>
</protein>
<dbReference type="FunFam" id="3.40.630.10:FF:000084">
    <property type="entry name" value="Carboxypeptidase B2"/>
    <property type="match status" value="1"/>
</dbReference>
<evidence type="ECO:0000256" key="9">
    <source>
        <dbReference type="ARBA" id="ARBA00022833"/>
    </source>
</evidence>
<dbReference type="AlphaFoldDB" id="A0A2G8LIK0"/>
<keyword evidence="8" id="KW-0378">Hydrolase</keyword>
<evidence type="ECO:0000256" key="11">
    <source>
        <dbReference type="ARBA" id="ARBA00023049"/>
    </source>
</evidence>
<dbReference type="STRING" id="307972.A0A2G8LIK0"/>
<comment type="cofactor">
    <cofactor evidence="1">
        <name>Zn(2+)</name>
        <dbReference type="ChEBI" id="CHEBI:29105"/>
    </cofactor>
</comment>
<comment type="similarity">
    <text evidence="3 14">Belongs to the peptidase M14 family.</text>
</comment>
<dbReference type="InterPro" id="IPR000834">
    <property type="entry name" value="Peptidase_M14"/>
</dbReference>
<evidence type="ECO:0000256" key="7">
    <source>
        <dbReference type="ARBA" id="ARBA00022729"/>
    </source>
</evidence>
<dbReference type="Proteomes" id="UP000230750">
    <property type="component" value="Unassembled WGS sequence"/>
</dbReference>
<comment type="function">
    <text evidence="2">Extracellular metalloprotease that contributes to pathogenicity.</text>
</comment>
<evidence type="ECO:0000256" key="4">
    <source>
        <dbReference type="ARBA" id="ARBA00022645"/>
    </source>
</evidence>
<dbReference type="GO" id="GO:0006508">
    <property type="term" value="P:proteolysis"/>
    <property type="evidence" value="ECO:0007669"/>
    <property type="project" value="UniProtKB-KW"/>
</dbReference>
<dbReference type="PANTHER" id="PTHR11705">
    <property type="entry name" value="PROTEASE FAMILY M14 CARBOXYPEPTIDASE A,B"/>
    <property type="match status" value="1"/>
</dbReference>
<sequence>MRNLILFLAFVLRPCLGSGKEIYRGNQLWFVFVNTDNDLKWLLSEEEQSMGELDFWSQLGIGRRIVVMVSHSYIHEFKVKLMERQIEYQTVHHDVQVEIDKFHQHDIVKRSLSDLAIGDFDYEIYHTYDEIQQWLRDMADEYTFVHKFTLGYTFENREIGGIEIAAPALNDGEFQATVPKPIVYFEGGIHAREWITPATIMYFTRELLDAYENGEDNARKILGIFDLHIVPSLNGDGYAFTWEHERLWRKSRQPNIGFGCVGTDLNRNFGSFWGRPGGASRWPCSGLFRGFAPFDNNETKAVDDYFKTLKAQRRKIKVFIDWHNWGQMILAPWSYAVTDKLPAESEDQLAAGEAMAEAMTATNFIPEGFKAGVSAQLLYEMTGSSNDYGFAGTPEAKYSYVVELRDSGHFEFLIPPDQIRLSGEEGYDGVVALLDWIINNDY</sequence>
<reference evidence="17 18" key="1">
    <citation type="journal article" date="2017" name="PLoS Biol.">
        <title>The sea cucumber genome provides insights into morphological evolution and visceral regeneration.</title>
        <authorList>
            <person name="Zhang X."/>
            <person name="Sun L."/>
            <person name="Yuan J."/>
            <person name="Sun Y."/>
            <person name="Gao Y."/>
            <person name="Zhang L."/>
            <person name="Li S."/>
            <person name="Dai H."/>
            <person name="Hamel J.F."/>
            <person name="Liu C."/>
            <person name="Yu Y."/>
            <person name="Liu S."/>
            <person name="Lin W."/>
            <person name="Guo K."/>
            <person name="Jin S."/>
            <person name="Xu P."/>
            <person name="Storey K.B."/>
            <person name="Huan P."/>
            <person name="Zhang T."/>
            <person name="Zhou Y."/>
            <person name="Zhang J."/>
            <person name="Lin C."/>
            <person name="Li X."/>
            <person name="Xing L."/>
            <person name="Huo D."/>
            <person name="Sun M."/>
            <person name="Wang L."/>
            <person name="Mercier A."/>
            <person name="Li F."/>
            <person name="Yang H."/>
            <person name="Xiang J."/>
        </authorList>
    </citation>
    <scope>NUCLEOTIDE SEQUENCE [LARGE SCALE GENOMIC DNA]</scope>
    <source>
        <strain evidence="17">Shaxun</strain>
        <tissue evidence="17">Muscle</tissue>
    </source>
</reference>
<evidence type="ECO:0000256" key="13">
    <source>
        <dbReference type="ARBA" id="ARBA00023157"/>
    </source>
</evidence>
<dbReference type="EMBL" id="MRZV01000067">
    <property type="protein sequence ID" value="PIK60055.1"/>
    <property type="molecule type" value="Genomic_DNA"/>
</dbReference>
<feature type="signal peptide" evidence="15">
    <location>
        <begin position="1"/>
        <end position="19"/>
    </location>
</feature>
<dbReference type="GO" id="GO:0004181">
    <property type="term" value="F:metallocarboxypeptidase activity"/>
    <property type="evidence" value="ECO:0007669"/>
    <property type="project" value="InterPro"/>
</dbReference>
<evidence type="ECO:0000313" key="17">
    <source>
        <dbReference type="EMBL" id="PIK60055.1"/>
    </source>
</evidence>
<evidence type="ECO:0000256" key="5">
    <source>
        <dbReference type="ARBA" id="ARBA00022670"/>
    </source>
</evidence>
<keyword evidence="11" id="KW-0482">Metalloprotease</keyword>
<dbReference type="Gene3D" id="3.30.70.340">
    <property type="entry name" value="Metallocarboxypeptidase-like"/>
    <property type="match status" value="1"/>
</dbReference>
<keyword evidence="4 17" id="KW-0121">Carboxypeptidase</keyword>
<dbReference type="PANTHER" id="PTHR11705:SF143">
    <property type="entry name" value="SLL0236 PROTEIN"/>
    <property type="match status" value="1"/>
</dbReference>
<dbReference type="SUPFAM" id="SSF54897">
    <property type="entry name" value="Protease propeptides/inhibitors"/>
    <property type="match status" value="1"/>
</dbReference>
<feature type="active site" description="Proton donor/acceptor" evidence="14">
    <location>
        <position position="403"/>
    </location>
</feature>
<evidence type="ECO:0000256" key="8">
    <source>
        <dbReference type="ARBA" id="ARBA00022801"/>
    </source>
</evidence>
<dbReference type="SMART" id="SM00631">
    <property type="entry name" value="Zn_pept"/>
    <property type="match status" value="1"/>
</dbReference>
<proteinExistence type="inferred from homology"/>
<evidence type="ECO:0000313" key="18">
    <source>
        <dbReference type="Proteomes" id="UP000230750"/>
    </source>
</evidence>
<keyword evidence="5" id="KW-0645">Protease</keyword>
<evidence type="ECO:0000256" key="10">
    <source>
        <dbReference type="ARBA" id="ARBA00023026"/>
    </source>
</evidence>
<dbReference type="CDD" id="cd03860">
    <property type="entry name" value="M14_CP_A-B_like"/>
    <property type="match status" value="1"/>
</dbReference>
<evidence type="ECO:0000259" key="16">
    <source>
        <dbReference type="PROSITE" id="PS52035"/>
    </source>
</evidence>
<evidence type="ECO:0000256" key="6">
    <source>
        <dbReference type="ARBA" id="ARBA00022723"/>
    </source>
</evidence>
<keyword evidence="12" id="KW-0865">Zymogen</keyword>
<feature type="chain" id="PRO_5013815882" evidence="15">
    <location>
        <begin position="20"/>
        <end position="442"/>
    </location>
</feature>
<evidence type="ECO:0000256" key="15">
    <source>
        <dbReference type="SAM" id="SignalP"/>
    </source>
</evidence>
<feature type="domain" description="Peptidase M14" evidence="16">
    <location>
        <begin position="124"/>
        <end position="437"/>
    </location>
</feature>